<feature type="domain" description="J" evidence="8">
    <location>
        <begin position="27"/>
        <end position="91"/>
    </location>
</feature>
<dbReference type="GO" id="GO:0005783">
    <property type="term" value="C:endoplasmic reticulum"/>
    <property type="evidence" value="ECO:0007669"/>
    <property type="project" value="TreeGrafter"/>
</dbReference>
<dbReference type="PROSITE" id="PS50076">
    <property type="entry name" value="DNAJ_2"/>
    <property type="match status" value="1"/>
</dbReference>
<evidence type="ECO:0000259" key="8">
    <source>
        <dbReference type="PROSITE" id="PS50076"/>
    </source>
</evidence>
<protein>
    <recommendedName>
        <fullName evidence="2">DnaJ homolog subfamily B member 9</fullName>
    </recommendedName>
    <alternativeName>
        <fullName evidence="3">Endoplasmic reticulum DNA J domain-containing protein 4</fullName>
    </alternativeName>
</protein>
<comment type="caution">
    <text evidence="9">The sequence shown here is derived from an EMBL/GenBank/DDBJ whole genome shotgun (WGS) entry which is preliminary data.</text>
</comment>
<dbReference type="Proteomes" id="UP000316759">
    <property type="component" value="Unassembled WGS sequence"/>
</dbReference>
<evidence type="ECO:0000256" key="7">
    <source>
        <dbReference type="SAM" id="SignalP"/>
    </source>
</evidence>
<feature type="signal peptide" evidence="7">
    <location>
        <begin position="1"/>
        <end position="24"/>
    </location>
</feature>
<feature type="region of interest" description="Disordered" evidence="6">
    <location>
        <begin position="144"/>
        <end position="170"/>
    </location>
</feature>
<keyword evidence="7" id="KW-0732">Signal</keyword>
<dbReference type="PANTHER" id="PTHR44360">
    <property type="entry name" value="DNAJ HOMOLOG SUBFAMILY B MEMBER 9"/>
    <property type="match status" value="1"/>
</dbReference>
<keyword evidence="10" id="KW-1185">Reference proteome</keyword>
<dbReference type="InterPro" id="IPR001623">
    <property type="entry name" value="DnaJ_domain"/>
</dbReference>
<dbReference type="CDD" id="cd06257">
    <property type="entry name" value="DnaJ"/>
    <property type="match status" value="1"/>
</dbReference>
<dbReference type="Pfam" id="PF00226">
    <property type="entry name" value="DnaJ"/>
    <property type="match status" value="1"/>
</dbReference>
<evidence type="ECO:0000256" key="1">
    <source>
        <dbReference type="ARBA" id="ARBA00023186"/>
    </source>
</evidence>
<gene>
    <name evidence="9" type="ORF">FGIG_06283</name>
</gene>
<dbReference type="InterPro" id="IPR051948">
    <property type="entry name" value="Hsp70_co-chaperone_J-domain"/>
</dbReference>
<reference evidence="9 10" key="1">
    <citation type="submission" date="2019-04" db="EMBL/GenBank/DDBJ databases">
        <title>Annotation for the trematode Fasciola gigantica.</title>
        <authorList>
            <person name="Choi Y.-J."/>
        </authorList>
    </citation>
    <scope>NUCLEOTIDE SEQUENCE [LARGE SCALE GENOMIC DNA]</scope>
    <source>
        <strain evidence="9">Uganda_cow_1</strain>
    </source>
</reference>
<accession>A0A504YNU8</accession>
<dbReference type="InterPro" id="IPR018253">
    <property type="entry name" value="DnaJ_domain_CS"/>
</dbReference>
<dbReference type="PRINTS" id="PR00625">
    <property type="entry name" value="JDOMAIN"/>
</dbReference>
<keyword evidence="1" id="KW-0143">Chaperone</keyword>
<evidence type="ECO:0000256" key="6">
    <source>
        <dbReference type="SAM" id="MobiDB-lite"/>
    </source>
</evidence>
<evidence type="ECO:0000256" key="4">
    <source>
        <dbReference type="ARBA" id="ARBA00045428"/>
    </source>
</evidence>
<evidence type="ECO:0000313" key="9">
    <source>
        <dbReference type="EMBL" id="TPP59530.1"/>
    </source>
</evidence>
<dbReference type="InterPro" id="IPR036869">
    <property type="entry name" value="J_dom_sf"/>
</dbReference>
<feature type="compositionally biased region" description="Low complexity" evidence="6">
    <location>
        <begin position="144"/>
        <end position="165"/>
    </location>
</feature>
<dbReference type="AlphaFoldDB" id="A0A504YNU8"/>
<dbReference type="GO" id="GO:0051087">
    <property type="term" value="F:protein-folding chaperone binding"/>
    <property type="evidence" value="ECO:0007669"/>
    <property type="project" value="TreeGrafter"/>
</dbReference>
<dbReference type="STRING" id="46835.A0A504YNU8"/>
<comment type="function">
    <text evidence="4">Co-chaperone for Hsp70 protein HSPA5/BiP that acts as a key repressor of the ERN1/IRE1-mediated unfolded protein response (UPR). J domain-containing co-chaperones stimulate the ATPase activity of Hsp70 proteins and are required for efficient substrate recognition by Hsp70 proteins. In the unstressed endoplasmic reticulum, interacts with the luminal region of ERN1/IRE1 and selectively recruits HSPA5/BiP: HSPA5/BiP disrupts the dimerization of the active ERN1/IRE1 luminal region, thereby inactivating ERN1/IRE1. Also involved in endoplasmic reticulum-associated degradation (ERAD) of misfolded proteins. Required for survival of B-cell progenitors and normal antibody production.</text>
</comment>
<feature type="chain" id="PRO_5021331604" description="DnaJ homolog subfamily B member 9" evidence="7">
    <location>
        <begin position="25"/>
        <end position="184"/>
    </location>
</feature>
<proteinExistence type="predicted"/>
<dbReference type="PANTHER" id="PTHR44360:SF1">
    <property type="entry name" value="DNAJ HOMOLOG SUBFAMILY B MEMBER 9"/>
    <property type="match status" value="1"/>
</dbReference>
<dbReference type="GO" id="GO:0051787">
    <property type="term" value="F:misfolded protein binding"/>
    <property type="evidence" value="ECO:0007669"/>
    <property type="project" value="TreeGrafter"/>
</dbReference>
<evidence type="ECO:0000256" key="2">
    <source>
        <dbReference type="ARBA" id="ARBA00040158"/>
    </source>
</evidence>
<organism evidence="9 10">
    <name type="scientific">Fasciola gigantica</name>
    <name type="common">Giant liver fluke</name>
    <dbReference type="NCBI Taxonomy" id="46835"/>
    <lineage>
        <taxon>Eukaryota</taxon>
        <taxon>Metazoa</taxon>
        <taxon>Spiralia</taxon>
        <taxon>Lophotrochozoa</taxon>
        <taxon>Platyhelminthes</taxon>
        <taxon>Trematoda</taxon>
        <taxon>Digenea</taxon>
        <taxon>Plagiorchiida</taxon>
        <taxon>Echinostomata</taxon>
        <taxon>Echinostomatoidea</taxon>
        <taxon>Fasciolidae</taxon>
        <taxon>Fasciola</taxon>
    </lineage>
</organism>
<name>A0A504YNU8_FASGI</name>
<evidence type="ECO:0000256" key="3">
    <source>
        <dbReference type="ARBA" id="ARBA00041533"/>
    </source>
</evidence>
<dbReference type="GO" id="GO:0036503">
    <property type="term" value="P:ERAD pathway"/>
    <property type="evidence" value="ECO:0007669"/>
    <property type="project" value="TreeGrafter"/>
</dbReference>
<sequence>MNHMTNHLFRTILALLTIWSVVESKRDYYDVLGVSKTANIQEIRRAYRKLAKLYHPDKNKGPNATEKFVEINEAYEVLSDEGKRKRYDEFGFDGPKQQGFHGHSADFDMSDFFRGEGFTFGHGFPFSNMFDDFDFSDHHHGSSFSSQFTQRTSSHSSSGSSHGTRCVTQTIRRGNTVITQTQCS</sequence>
<dbReference type="EMBL" id="SUNJ01010579">
    <property type="protein sequence ID" value="TPP59530.1"/>
    <property type="molecule type" value="Genomic_DNA"/>
</dbReference>
<evidence type="ECO:0000313" key="10">
    <source>
        <dbReference type="Proteomes" id="UP000316759"/>
    </source>
</evidence>
<comment type="subunit">
    <text evidence="5">Interacts with HSPA5/BiP; interaction is direct. Interacts with ERN1/IRE1 (via the luminal region). Interacts with DERL1.</text>
</comment>
<dbReference type="OrthoDB" id="10250354at2759"/>
<dbReference type="SMART" id="SM00271">
    <property type="entry name" value="DnaJ"/>
    <property type="match status" value="1"/>
</dbReference>
<evidence type="ECO:0000256" key="5">
    <source>
        <dbReference type="ARBA" id="ARBA00046365"/>
    </source>
</evidence>
<dbReference type="Gene3D" id="1.10.287.110">
    <property type="entry name" value="DnaJ domain"/>
    <property type="match status" value="1"/>
</dbReference>
<dbReference type="SUPFAM" id="SSF46565">
    <property type="entry name" value="Chaperone J-domain"/>
    <property type="match status" value="1"/>
</dbReference>
<dbReference type="PROSITE" id="PS00636">
    <property type="entry name" value="DNAJ_1"/>
    <property type="match status" value="1"/>
</dbReference>